<evidence type="ECO:0000313" key="2">
    <source>
        <dbReference type="Proteomes" id="UP001054945"/>
    </source>
</evidence>
<proteinExistence type="predicted"/>
<dbReference type="EMBL" id="BPLR01001154">
    <property type="protein sequence ID" value="GIZ00440.1"/>
    <property type="molecule type" value="Genomic_DNA"/>
</dbReference>
<sequence length="74" mass="8380">MEELSLGDIQSFLSLGCLKKLKSPSSPFQNVTAERKKIQKSLFADDSIASDKSSNKIKSNKMFERDLSLRLTWL</sequence>
<evidence type="ECO:0000313" key="1">
    <source>
        <dbReference type="EMBL" id="GIZ00440.1"/>
    </source>
</evidence>
<dbReference type="AlphaFoldDB" id="A0AAV4Y227"/>
<accession>A0AAV4Y227</accession>
<comment type="caution">
    <text evidence="1">The sequence shown here is derived from an EMBL/GenBank/DDBJ whole genome shotgun (WGS) entry which is preliminary data.</text>
</comment>
<protein>
    <submittedName>
        <fullName evidence="1">Uncharacterized protein</fullName>
    </submittedName>
</protein>
<reference evidence="1 2" key="1">
    <citation type="submission" date="2021-06" db="EMBL/GenBank/DDBJ databases">
        <title>Caerostris extrusa draft genome.</title>
        <authorList>
            <person name="Kono N."/>
            <person name="Arakawa K."/>
        </authorList>
    </citation>
    <scope>NUCLEOTIDE SEQUENCE [LARGE SCALE GENOMIC DNA]</scope>
</reference>
<name>A0AAV4Y227_CAEEX</name>
<gene>
    <name evidence="1" type="ORF">CEXT_118981</name>
</gene>
<organism evidence="1 2">
    <name type="scientific">Caerostris extrusa</name>
    <name type="common">Bark spider</name>
    <name type="synonym">Caerostris bankana</name>
    <dbReference type="NCBI Taxonomy" id="172846"/>
    <lineage>
        <taxon>Eukaryota</taxon>
        <taxon>Metazoa</taxon>
        <taxon>Ecdysozoa</taxon>
        <taxon>Arthropoda</taxon>
        <taxon>Chelicerata</taxon>
        <taxon>Arachnida</taxon>
        <taxon>Araneae</taxon>
        <taxon>Araneomorphae</taxon>
        <taxon>Entelegynae</taxon>
        <taxon>Araneoidea</taxon>
        <taxon>Araneidae</taxon>
        <taxon>Caerostris</taxon>
    </lineage>
</organism>
<dbReference type="Proteomes" id="UP001054945">
    <property type="component" value="Unassembled WGS sequence"/>
</dbReference>
<keyword evidence="2" id="KW-1185">Reference proteome</keyword>